<comment type="subunit">
    <text evidence="4 6">Monomer.</text>
</comment>
<sequence length="233" mass="25546">MLESPRTVAERNPHGLRGGGIIKQELRINEEIRAREVRVISPDGQQLGVLPVREALRLAHERHLDLVEIAPHADPPVCRIMDYGKYKYEQSKKEREARKRQKIVDIKEIRMSPKIEDHDFDVKARSAARFLSDGDKVKITVRFRGREIVHADLAKEMLEQLVAKLGPLCTVERPPRVEGRAMIMVLAPRTGGGQTAQGGNAQRPAPTAAPSAGPSQGAAARAGASVKVAAAEG</sequence>
<accession>A0ABZ1BS86</accession>
<keyword evidence="2 4" id="KW-0396">Initiation factor</keyword>
<keyword evidence="4" id="KW-0963">Cytoplasm</keyword>
<evidence type="ECO:0000259" key="9">
    <source>
        <dbReference type="Pfam" id="PF05198"/>
    </source>
</evidence>
<evidence type="ECO:0000256" key="7">
    <source>
        <dbReference type="SAM" id="MobiDB-lite"/>
    </source>
</evidence>
<comment type="similarity">
    <text evidence="1 4 6">Belongs to the IF-3 family.</text>
</comment>
<gene>
    <name evidence="4 10" type="primary">infC</name>
    <name evidence="10" type="ORF">VLY81_05795</name>
</gene>
<dbReference type="Gene3D" id="3.10.20.80">
    <property type="entry name" value="Translation initiation factor 3 (IF-3), N-terminal domain"/>
    <property type="match status" value="1"/>
</dbReference>
<feature type="compositionally biased region" description="Low complexity" evidence="7">
    <location>
        <begin position="197"/>
        <end position="233"/>
    </location>
</feature>
<dbReference type="InterPro" id="IPR019814">
    <property type="entry name" value="Translation_initiation_fac_3_N"/>
</dbReference>
<dbReference type="PROSITE" id="PS00938">
    <property type="entry name" value="IF3"/>
    <property type="match status" value="1"/>
</dbReference>
<dbReference type="SUPFAM" id="SSF54364">
    <property type="entry name" value="Translation initiation factor IF3, N-terminal domain"/>
    <property type="match status" value="1"/>
</dbReference>
<dbReference type="Pfam" id="PF05198">
    <property type="entry name" value="IF3_N"/>
    <property type="match status" value="1"/>
</dbReference>
<dbReference type="InterPro" id="IPR019813">
    <property type="entry name" value="Translation_initiation_fac3_CS"/>
</dbReference>
<comment type="function">
    <text evidence="4 6">IF-3 binds to the 30S ribosomal subunit and shifts the equilibrium between 70S ribosomes and their 50S and 30S subunits in favor of the free subunits, thus enhancing the availability of 30S subunits on which protein synthesis initiation begins.</text>
</comment>
<dbReference type="Gene3D" id="3.30.110.10">
    <property type="entry name" value="Translation initiation factor 3 (IF-3), C-terminal domain"/>
    <property type="match status" value="1"/>
</dbReference>
<dbReference type="RefSeq" id="WP_324670078.1">
    <property type="nucleotide sequence ID" value="NZ_CP141614.1"/>
</dbReference>
<dbReference type="Proteomes" id="UP001333102">
    <property type="component" value="Chromosome"/>
</dbReference>
<dbReference type="SUPFAM" id="SSF55200">
    <property type="entry name" value="Translation initiation factor IF3, C-terminal domain"/>
    <property type="match status" value="1"/>
</dbReference>
<dbReference type="PANTHER" id="PTHR10938:SF0">
    <property type="entry name" value="TRANSLATION INITIATION FACTOR IF-3, MITOCHONDRIAL"/>
    <property type="match status" value="1"/>
</dbReference>
<evidence type="ECO:0000313" key="10">
    <source>
        <dbReference type="EMBL" id="WRP15672.1"/>
    </source>
</evidence>
<evidence type="ECO:0000259" key="8">
    <source>
        <dbReference type="Pfam" id="PF00707"/>
    </source>
</evidence>
<protein>
    <recommendedName>
        <fullName evidence="4 5">Translation initiation factor IF-3</fullName>
    </recommendedName>
</protein>
<name>A0ABZ1BS86_9FIRM</name>
<dbReference type="EMBL" id="CP141614">
    <property type="protein sequence ID" value="WRP15672.1"/>
    <property type="molecule type" value="Genomic_DNA"/>
</dbReference>
<feature type="domain" description="Translation initiation factor 3 C-terminal" evidence="8">
    <location>
        <begin position="104"/>
        <end position="188"/>
    </location>
</feature>
<dbReference type="PANTHER" id="PTHR10938">
    <property type="entry name" value="TRANSLATION INITIATION FACTOR IF-3"/>
    <property type="match status" value="1"/>
</dbReference>
<dbReference type="HAMAP" id="MF_00080">
    <property type="entry name" value="IF_3"/>
    <property type="match status" value="1"/>
</dbReference>
<evidence type="ECO:0000313" key="11">
    <source>
        <dbReference type="Proteomes" id="UP001333102"/>
    </source>
</evidence>
<feature type="domain" description="Translation initiation factor 3 N-terminal" evidence="9">
    <location>
        <begin position="28"/>
        <end position="97"/>
    </location>
</feature>
<dbReference type="InterPro" id="IPR001288">
    <property type="entry name" value="Translation_initiation_fac_3"/>
</dbReference>
<keyword evidence="11" id="KW-1185">Reference proteome</keyword>
<dbReference type="Pfam" id="PF00707">
    <property type="entry name" value="IF3_C"/>
    <property type="match status" value="1"/>
</dbReference>
<evidence type="ECO:0000256" key="1">
    <source>
        <dbReference type="ARBA" id="ARBA00005439"/>
    </source>
</evidence>
<dbReference type="InterPro" id="IPR036788">
    <property type="entry name" value="T_IF-3_C_sf"/>
</dbReference>
<evidence type="ECO:0000256" key="2">
    <source>
        <dbReference type="ARBA" id="ARBA00022540"/>
    </source>
</evidence>
<keyword evidence="3 4" id="KW-0648">Protein biosynthesis</keyword>
<evidence type="ECO:0000256" key="5">
    <source>
        <dbReference type="NCBIfam" id="TIGR00168"/>
    </source>
</evidence>
<dbReference type="InterPro" id="IPR036787">
    <property type="entry name" value="T_IF-3_N_sf"/>
</dbReference>
<feature type="region of interest" description="Disordered" evidence="7">
    <location>
        <begin position="190"/>
        <end position="233"/>
    </location>
</feature>
<reference evidence="11" key="1">
    <citation type="submission" date="2023-12" db="EMBL/GenBank/DDBJ databases">
        <title>Novel isolates from deep terrestrial aquifers shed light on the physiology and ecology of the class Limnochordia.</title>
        <authorList>
            <person name="Karnachuk O.V."/>
            <person name="Lukina A.P."/>
            <person name="Avakyan M.R."/>
            <person name="Kadnikov V."/>
            <person name="Begmatov S."/>
            <person name="Beletsky A.V."/>
            <person name="Mardanov A.V."/>
            <person name="Ravin N.V."/>
        </authorList>
    </citation>
    <scope>NUCLEOTIDE SEQUENCE [LARGE SCALE GENOMIC DNA]</scope>
    <source>
        <strain evidence="11">LN</strain>
    </source>
</reference>
<organism evidence="10 11">
    <name type="scientific">Geochorda subterranea</name>
    <dbReference type="NCBI Taxonomy" id="3109564"/>
    <lineage>
        <taxon>Bacteria</taxon>
        <taxon>Bacillati</taxon>
        <taxon>Bacillota</taxon>
        <taxon>Limnochordia</taxon>
        <taxon>Limnochordales</taxon>
        <taxon>Geochordaceae</taxon>
        <taxon>Geochorda</taxon>
    </lineage>
</organism>
<evidence type="ECO:0000256" key="6">
    <source>
        <dbReference type="RuleBase" id="RU000646"/>
    </source>
</evidence>
<evidence type="ECO:0000256" key="3">
    <source>
        <dbReference type="ARBA" id="ARBA00022917"/>
    </source>
</evidence>
<evidence type="ECO:0000256" key="4">
    <source>
        <dbReference type="HAMAP-Rule" id="MF_00080"/>
    </source>
</evidence>
<proteinExistence type="inferred from homology"/>
<dbReference type="NCBIfam" id="TIGR00168">
    <property type="entry name" value="infC"/>
    <property type="match status" value="1"/>
</dbReference>
<dbReference type="GO" id="GO:0003743">
    <property type="term" value="F:translation initiation factor activity"/>
    <property type="evidence" value="ECO:0007669"/>
    <property type="project" value="UniProtKB-KW"/>
</dbReference>
<dbReference type="InterPro" id="IPR019815">
    <property type="entry name" value="Translation_initiation_fac_3_C"/>
</dbReference>
<comment type="subcellular location">
    <subcellularLocation>
        <location evidence="4 6">Cytoplasm</location>
    </subcellularLocation>
</comment>